<dbReference type="Proteomes" id="UP001209168">
    <property type="component" value="Unassembled WGS sequence"/>
</dbReference>
<dbReference type="InterPro" id="IPR036509">
    <property type="entry name" value="Met_Sox_Rdtase_MsrA_sf"/>
</dbReference>
<proteinExistence type="predicted"/>
<organism evidence="6 7">
    <name type="scientific">Segatella copri</name>
    <dbReference type="NCBI Taxonomy" id="165179"/>
    <lineage>
        <taxon>Bacteria</taxon>
        <taxon>Pseudomonadati</taxon>
        <taxon>Bacteroidota</taxon>
        <taxon>Bacteroidia</taxon>
        <taxon>Bacteroidales</taxon>
        <taxon>Prevotellaceae</taxon>
        <taxon>Segatella</taxon>
    </lineage>
</organism>
<dbReference type="AlphaFoldDB" id="A0AAW5UR52"/>
<dbReference type="Pfam" id="PF01625">
    <property type="entry name" value="PMSR"/>
    <property type="match status" value="1"/>
</dbReference>
<evidence type="ECO:0000256" key="3">
    <source>
        <dbReference type="ARBA" id="ARBA00047806"/>
    </source>
</evidence>
<feature type="domain" description="Peptide methionine sulphoxide reductase MsrA" evidence="5">
    <location>
        <begin position="2"/>
        <end position="44"/>
    </location>
</feature>
<evidence type="ECO:0000256" key="4">
    <source>
        <dbReference type="ARBA" id="ARBA00048782"/>
    </source>
</evidence>
<accession>A0AAW5UR52</accession>
<evidence type="ECO:0000256" key="2">
    <source>
        <dbReference type="ARBA" id="ARBA00023002"/>
    </source>
</evidence>
<dbReference type="GO" id="GO:0008113">
    <property type="term" value="F:peptide-methionine (S)-S-oxide reductase activity"/>
    <property type="evidence" value="ECO:0007669"/>
    <property type="project" value="UniProtKB-EC"/>
</dbReference>
<evidence type="ECO:0000313" key="6">
    <source>
        <dbReference type="EMBL" id="MCW4157206.1"/>
    </source>
</evidence>
<dbReference type="InterPro" id="IPR002569">
    <property type="entry name" value="Met_Sox_Rdtase_MsrA_dom"/>
</dbReference>
<dbReference type="Gene3D" id="3.30.1060.10">
    <property type="entry name" value="Peptide methionine sulphoxide reductase MsrA"/>
    <property type="match status" value="1"/>
</dbReference>
<evidence type="ECO:0000313" key="7">
    <source>
        <dbReference type="Proteomes" id="UP001209168"/>
    </source>
</evidence>
<name>A0AAW5UR52_9BACT</name>
<keyword evidence="2 6" id="KW-0560">Oxidoreductase</keyword>
<evidence type="ECO:0000256" key="1">
    <source>
        <dbReference type="ARBA" id="ARBA00012502"/>
    </source>
</evidence>
<reference evidence="6" key="1">
    <citation type="submission" date="2022-11" db="EMBL/GenBank/DDBJ databases">
        <title>Genomic repertoires linked with pathogenic potency of arthritogenic Prevotella copri isolated from the gut of rheumatoid arthritis patients.</title>
        <authorList>
            <person name="Nii T."/>
            <person name="Maeda Y."/>
            <person name="Motooka D."/>
            <person name="Naito M."/>
            <person name="Matsumoto Y."/>
            <person name="Ogawa T."/>
            <person name="Oguro-Igashira E."/>
            <person name="Kishikawa T."/>
            <person name="Yamashita M."/>
            <person name="Koizumi S."/>
            <person name="Kurakawa T."/>
            <person name="Okumura R."/>
            <person name="Kayama H."/>
            <person name="Murakami M."/>
            <person name="Sakaguchi T."/>
            <person name="Das B."/>
            <person name="Nakamura S."/>
            <person name="Okada Y."/>
            <person name="Kumanogoh A."/>
            <person name="Takeda K."/>
        </authorList>
    </citation>
    <scope>NUCLEOTIDE SEQUENCE</scope>
    <source>
        <strain evidence="6">H012_8</strain>
    </source>
</reference>
<dbReference type="EMBL" id="JAPDVH010000003">
    <property type="protein sequence ID" value="MCW4157206.1"/>
    <property type="molecule type" value="Genomic_DNA"/>
</dbReference>
<dbReference type="EC" id="1.8.4.11" evidence="1"/>
<sequence length="44" mass="4959">MHHVEAVIVEFNPQQVSYESLCKLFFEIDDPEQTDGVGPDLGPQ</sequence>
<dbReference type="RefSeq" id="WP_264902857.1">
    <property type="nucleotide sequence ID" value="NZ_JAPDVH010000003.1"/>
</dbReference>
<gene>
    <name evidence="6" type="ORF">ONT23_17130</name>
</gene>
<comment type="caution">
    <text evidence="6">The sequence shown here is derived from an EMBL/GenBank/DDBJ whole genome shotgun (WGS) entry which is preliminary data.</text>
</comment>
<protein>
    <recommendedName>
        <fullName evidence="1">peptide-methionine (S)-S-oxide reductase</fullName>
        <ecNumber evidence="1">1.8.4.11</ecNumber>
    </recommendedName>
</protein>
<dbReference type="SUPFAM" id="SSF55068">
    <property type="entry name" value="Peptide methionine sulfoxide reductase"/>
    <property type="match status" value="1"/>
</dbReference>
<evidence type="ECO:0000259" key="5">
    <source>
        <dbReference type="Pfam" id="PF01625"/>
    </source>
</evidence>
<comment type="catalytic activity">
    <reaction evidence="4">
        <text>[thioredoxin]-disulfide + L-methionine + H2O = L-methionine (S)-S-oxide + [thioredoxin]-dithiol</text>
        <dbReference type="Rhea" id="RHEA:19993"/>
        <dbReference type="Rhea" id="RHEA-COMP:10698"/>
        <dbReference type="Rhea" id="RHEA-COMP:10700"/>
        <dbReference type="ChEBI" id="CHEBI:15377"/>
        <dbReference type="ChEBI" id="CHEBI:29950"/>
        <dbReference type="ChEBI" id="CHEBI:50058"/>
        <dbReference type="ChEBI" id="CHEBI:57844"/>
        <dbReference type="ChEBI" id="CHEBI:58772"/>
        <dbReference type="EC" id="1.8.4.11"/>
    </reaction>
</comment>
<comment type="catalytic activity">
    <reaction evidence="3">
        <text>L-methionyl-[protein] + [thioredoxin]-disulfide + H2O = L-methionyl-(S)-S-oxide-[protein] + [thioredoxin]-dithiol</text>
        <dbReference type="Rhea" id="RHEA:14217"/>
        <dbReference type="Rhea" id="RHEA-COMP:10698"/>
        <dbReference type="Rhea" id="RHEA-COMP:10700"/>
        <dbReference type="Rhea" id="RHEA-COMP:12313"/>
        <dbReference type="Rhea" id="RHEA-COMP:12315"/>
        <dbReference type="ChEBI" id="CHEBI:15377"/>
        <dbReference type="ChEBI" id="CHEBI:16044"/>
        <dbReference type="ChEBI" id="CHEBI:29950"/>
        <dbReference type="ChEBI" id="CHEBI:44120"/>
        <dbReference type="ChEBI" id="CHEBI:50058"/>
        <dbReference type="EC" id="1.8.4.11"/>
    </reaction>
</comment>